<evidence type="ECO:0000256" key="1">
    <source>
        <dbReference type="ARBA" id="ARBA00022741"/>
    </source>
</evidence>
<dbReference type="InterPro" id="IPR001977">
    <property type="entry name" value="Depp_CoAkinase"/>
</dbReference>
<dbReference type="SUPFAM" id="SSF52540">
    <property type="entry name" value="P-loop containing nucleoside triphosphate hydrolases"/>
    <property type="match status" value="1"/>
</dbReference>
<dbReference type="PANTHER" id="PTHR10695">
    <property type="entry name" value="DEPHOSPHO-COA KINASE-RELATED"/>
    <property type="match status" value="1"/>
</dbReference>
<sequence length="197" mass="22090">MLKIGLTGGIGTGKSSVSALFKEWGAYIFDADVVAKDIIYNNDTAQSELIAEFGTDVLGVDNKIDKKKLARIAFSDEDHQLRLNIIIHPYVFNEIDSTFDKVLADGNHEVFVVDAALIYESGADTHMDYVIVVTSHLKIRTERVMTRGGLTLDEFLQRVELQWPDEDKVHMADFVIHNNSAEEQMAAEAKKIYNRLG</sequence>
<protein>
    <recommendedName>
        <fullName evidence="4">Dephospho-CoA kinase</fullName>
    </recommendedName>
</protein>
<dbReference type="NCBIfam" id="TIGR00152">
    <property type="entry name" value="dephospho-CoA kinase"/>
    <property type="match status" value="1"/>
</dbReference>
<dbReference type="EMBL" id="UINC01098257">
    <property type="protein sequence ID" value="SVC56641.1"/>
    <property type="molecule type" value="Genomic_DNA"/>
</dbReference>
<accession>A0A382NAR0</accession>
<dbReference type="GO" id="GO:0004140">
    <property type="term" value="F:dephospho-CoA kinase activity"/>
    <property type="evidence" value="ECO:0007669"/>
    <property type="project" value="InterPro"/>
</dbReference>
<dbReference type="Gene3D" id="3.40.50.300">
    <property type="entry name" value="P-loop containing nucleotide triphosphate hydrolases"/>
    <property type="match status" value="1"/>
</dbReference>
<gene>
    <name evidence="3" type="ORF">METZ01_LOCUS309495</name>
</gene>
<evidence type="ECO:0008006" key="4">
    <source>
        <dbReference type="Google" id="ProtNLM"/>
    </source>
</evidence>
<evidence type="ECO:0000256" key="2">
    <source>
        <dbReference type="ARBA" id="ARBA00022840"/>
    </source>
</evidence>
<dbReference type="PANTHER" id="PTHR10695:SF46">
    <property type="entry name" value="BIFUNCTIONAL COENZYME A SYNTHASE-RELATED"/>
    <property type="match status" value="1"/>
</dbReference>
<dbReference type="CDD" id="cd02022">
    <property type="entry name" value="DPCK"/>
    <property type="match status" value="1"/>
</dbReference>
<dbReference type="GO" id="GO:0015937">
    <property type="term" value="P:coenzyme A biosynthetic process"/>
    <property type="evidence" value="ECO:0007669"/>
    <property type="project" value="InterPro"/>
</dbReference>
<dbReference type="AlphaFoldDB" id="A0A382NAR0"/>
<name>A0A382NAR0_9ZZZZ</name>
<dbReference type="GO" id="GO:0005524">
    <property type="term" value="F:ATP binding"/>
    <property type="evidence" value="ECO:0007669"/>
    <property type="project" value="UniProtKB-KW"/>
</dbReference>
<dbReference type="InterPro" id="IPR027417">
    <property type="entry name" value="P-loop_NTPase"/>
</dbReference>
<keyword evidence="2" id="KW-0067">ATP-binding</keyword>
<reference evidence="3" key="1">
    <citation type="submission" date="2018-05" db="EMBL/GenBank/DDBJ databases">
        <authorList>
            <person name="Lanie J.A."/>
            <person name="Ng W.-L."/>
            <person name="Kazmierczak K.M."/>
            <person name="Andrzejewski T.M."/>
            <person name="Davidsen T.M."/>
            <person name="Wayne K.J."/>
            <person name="Tettelin H."/>
            <person name="Glass J.I."/>
            <person name="Rusch D."/>
            <person name="Podicherti R."/>
            <person name="Tsui H.-C.T."/>
            <person name="Winkler M.E."/>
        </authorList>
    </citation>
    <scope>NUCLEOTIDE SEQUENCE</scope>
</reference>
<dbReference type="HAMAP" id="MF_00376">
    <property type="entry name" value="Dephospho_CoA_kinase"/>
    <property type="match status" value="1"/>
</dbReference>
<proteinExistence type="inferred from homology"/>
<keyword evidence="1" id="KW-0547">Nucleotide-binding</keyword>
<organism evidence="3">
    <name type="scientific">marine metagenome</name>
    <dbReference type="NCBI Taxonomy" id="408172"/>
    <lineage>
        <taxon>unclassified sequences</taxon>
        <taxon>metagenomes</taxon>
        <taxon>ecological metagenomes</taxon>
    </lineage>
</organism>
<dbReference type="PROSITE" id="PS51219">
    <property type="entry name" value="DPCK"/>
    <property type="match status" value="1"/>
</dbReference>
<evidence type="ECO:0000313" key="3">
    <source>
        <dbReference type="EMBL" id="SVC56641.1"/>
    </source>
</evidence>
<dbReference type="Pfam" id="PF01121">
    <property type="entry name" value="CoaE"/>
    <property type="match status" value="1"/>
</dbReference>